<organism evidence="1 2">
    <name type="scientific">Azoarcus taiwanensis</name>
    <dbReference type="NCBI Taxonomy" id="666964"/>
    <lineage>
        <taxon>Bacteria</taxon>
        <taxon>Pseudomonadati</taxon>
        <taxon>Pseudomonadota</taxon>
        <taxon>Betaproteobacteria</taxon>
        <taxon>Rhodocyclales</taxon>
        <taxon>Zoogloeaceae</taxon>
        <taxon>Azoarcus</taxon>
    </lineage>
</organism>
<dbReference type="Proteomes" id="UP000599523">
    <property type="component" value="Unassembled WGS sequence"/>
</dbReference>
<dbReference type="AlphaFoldDB" id="A0A972FBF2"/>
<sequence length="90" mass="9862">MAMTMSERLLHRALGYLRLCGLDIDAVVERRVLGVVSRVIAEEAVHGKPIDETAAYTRLMTQLDDAFTPPEPLLPPVTPTMVRGSIGYAP</sequence>
<evidence type="ECO:0000313" key="1">
    <source>
        <dbReference type="EMBL" id="NMG01515.1"/>
    </source>
</evidence>
<protein>
    <submittedName>
        <fullName evidence="1">Uncharacterized protein</fullName>
    </submittedName>
</protein>
<name>A0A972FBF2_9RHOO</name>
<evidence type="ECO:0000313" key="2">
    <source>
        <dbReference type="Proteomes" id="UP000599523"/>
    </source>
</evidence>
<proteinExistence type="predicted"/>
<accession>A0A972FBF2</accession>
<gene>
    <name evidence="1" type="ORF">GPA21_00815</name>
</gene>
<dbReference type="EMBL" id="WTVM01000003">
    <property type="protein sequence ID" value="NMG01515.1"/>
    <property type="molecule type" value="Genomic_DNA"/>
</dbReference>
<keyword evidence="2" id="KW-1185">Reference proteome</keyword>
<comment type="caution">
    <text evidence="1">The sequence shown here is derived from an EMBL/GenBank/DDBJ whole genome shotgun (WGS) entry which is preliminary data.</text>
</comment>
<dbReference type="RefSeq" id="WP_168986313.1">
    <property type="nucleotide sequence ID" value="NZ_CAWPHM010000264.1"/>
</dbReference>
<reference evidence="1" key="1">
    <citation type="submission" date="2019-12" db="EMBL/GenBank/DDBJ databases">
        <title>Comparative genomics gives insights into the taxonomy of the Azoarcus-Aromatoleum group and reveals separate origins of nif in the plant-associated Azoarcus and non-plant-associated Aromatoleum sub-groups.</title>
        <authorList>
            <person name="Lafos M."/>
            <person name="Maluk M."/>
            <person name="Batista M."/>
            <person name="Junghare M."/>
            <person name="Carmona M."/>
            <person name="Faoro H."/>
            <person name="Cruz L.M."/>
            <person name="Battistoni F."/>
            <person name="De Souza E."/>
            <person name="Pedrosa F."/>
            <person name="Chen W.-M."/>
            <person name="Poole P.S."/>
            <person name="Dixon R.A."/>
            <person name="James E.K."/>
        </authorList>
    </citation>
    <scope>NUCLEOTIDE SEQUENCE</scope>
    <source>
        <strain evidence="1">NSC3</strain>
    </source>
</reference>